<evidence type="ECO:0000313" key="1">
    <source>
        <dbReference type="EMBL" id="KAK4878949.1"/>
    </source>
</evidence>
<organism evidence="1 2">
    <name type="scientific">Aquatica leii</name>
    <dbReference type="NCBI Taxonomy" id="1421715"/>
    <lineage>
        <taxon>Eukaryota</taxon>
        <taxon>Metazoa</taxon>
        <taxon>Ecdysozoa</taxon>
        <taxon>Arthropoda</taxon>
        <taxon>Hexapoda</taxon>
        <taxon>Insecta</taxon>
        <taxon>Pterygota</taxon>
        <taxon>Neoptera</taxon>
        <taxon>Endopterygota</taxon>
        <taxon>Coleoptera</taxon>
        <taxon>Polyphaga</taxon>
        <taxon>Elateriformia</taxon>
        <taxon>Elateroidea</taxon>
        <taxon>Lampyridae</taxon>
        <taxon>Luciolinae</taxon>
        <taxon>Aquatica</taxon>
    </lineage>
</organism>
<protein>
    <submittedName>
        <fullName evidence="1">Uncharacterized protein</fullName>
    </submittedName>
</protein>
<sequence length="95" mass="10562">MSQFKVINNLIKKVDYINLGKPGGRITINDIAEMLEKCYLQVATLKNIISGFRLTGIYPFNGDIFSEDEFMAASVTDVNMNSHLEVIAGPSHENP</sequence>
<accession>A0AAN7P889</accession>
<gene>
    <name evidence="1" type="ORF">RN001_007095</name>
</gene>
<comment type="caution">
    <text evidence="1">The sequence shown here is derived from an EMBL/GenBank/DDBJ whole genome shotgun (WGS) entry which is preliminary data.</text>
</comment>
<name>A0AAN7P889_9COLE</name>
<dbReference type="Proteomes" id="UP001353858">
    <property type="component" value="Unassembled WGS sequence"/>
</dbReference>
<proteinExistence type="predicted"/>
<reference evidence="2" key="1">
    <citation type="submission" date="2023-01" db="EMBL/GenBank/DDBJ databases">
        <title>Key to firefly adult light organ development and bioluminescence: homeobox transcription factors regulate luciferase expression and transportation to peroxisome.</title>
        <authorList>
            <person name="Fu X."/>
        </authorList>
    </citation>
    <scope>NUCLEOTIDE SEQUENCE [LARGE SCALE GENOMIC DNA]</scope>
</reference>
<keyword evidence="2" id="KW-1185">Reference proteome</keyword>
<evidence type="ECO:0000313" key="2">
    <source>
        <dbReference type="Proteomes" id="UP001353858"/>
    </source>
</evidence>
<dbReference type="AlphaFoldDB" id="A0AAN7P889"/>
<dbReference type="EMBL" id="JARPUR010000003">
    <property type="protein sequence ID" value="KAK4878949.1"/>
    <property type="molecule type" value="Genomic_DNA"/>
</dbReference>